<evidence type="ECO:0000313" key="2">
    <source>
        <dbReference type="EMBL" id="RPA79839.1"/>
    </source>
</evidence>
<evidence type="ECO:0000313" key="3">
    <source>
        <dbReference type="Proteomes" id="UP000275078"/>
    </source>
</evidence>
<accession>A0A3N4I1H9</accession>
<sequence>MLSTITSLSFLLTLFSITITALPQGRPPVNPPTNVLPPLLQPIAGTVTCFPADAPLIDADTYARARWVASSILEREWPRAGGQAVGAANVPVDNALFRFSMWKGERRPFWEEYVAADYWIDGICGSRRQGYVLMGNTGDGAQDASACYGRYVGMAIGC</sequence>
<feature type="chain" id="PRO_5018191097" description="SCP domain-containing protein" evidence="1">
    <location>
        <begin position="21"/>
        <end position="158"/>
    </location>
</feature>
<keyword evidence="1" id="KW-0732">Signal</keyword>
<proteinExistence type="predicted"/>
<dbReference type="Proteomes" id="UP000275078">
    <property type="component" value="Unassembled WGS sequence"/>
</dbReference>
<name>A0A3N4I1H9_ASCIM</name>
<reference evidence="2 3" key="1">
    <citation type="journal article" date="2018" name="Nat. Ecol. Evol.">
        <title>Pezizomycetes genomes reveal the molecular basis of ectomycorrhizal truffle lifestyle.</title>
        <authorList>
            <person name="Murat C."/>
            <person name="Payen T."/>
            <person name="Noel B."/>
            <person name="Kuo A."/>
            <person name="Morin E."/>
            <person name="Chen J."/>
            <person name="Kohler A."/>
            <person name="Krizsan K."/>
            <person name="Balestrini R."/>
            <person name="Da Silva C."/>
            <person name="Montanini B."/>
            <person name="Hainaut M."/>
            <person name="Levati E."/>
            <person name="Barry K.W."/>
            <person name="Belfiori B."/>
            <person name="Cichocki N."/>
            <person name="Clum A."/>
            <person name="Dockter R.B."/>
            <person name="Fauchery L."/>
            <person name="Guy J."/>
            <person name="Iotti M."/>
            <person name="Le Tacon F."/>
            <person name="Lindquist E.A."/>
            <person name="Lipzen A."/>
            <person name="Malagnac F."/>
            <person name="Mello A."/>
            <person name="Molinier V."/>
            <person name="Miyauchi S."/>
            <person name="Poulain J."/>
            <person name="Riccioni C."/>
            <person name="Rubini A."/>
            <person name="Sitrit Y."/>
            <person name="Splivallo R."/>
            <person name="Traeger S."/>
            <person name="Wang M."/>
            <person name="Zifcakova L."/>
            <person name="Wipf D."/>
            <person name="Zambonelli A."/>
            <person name="Paolocci F."/>
            <person name="Nowrousian M."/>
            <person name="Ottonello S."/>
            <person name="Baldrian P."/>
            <person name="Spatafora J.W."/>
            <person name="Henrissat B."/>
            <person name="Nagy L.G."/>
            <person name="Aury J.M."/>
            <person name="Wincker P."/>
            <person name="Grigoriev I.V."/>
            <person name="Bonfante P."/>
            <person name="Martin F.M."/>
        </authorList>
    </citation>
    <scope>NUCLEOTIDE SEQUENCE [LARGE SCALE GENOMIC DNA]</scope>
    <source>
        <strain evidence="2 3">RN42</strain>
    </source>
</reference>
<evidence type="ECO:0008006" key="4">
    <source>
        <dbReference type="Google" id="ProtNLM"/>
    </source>
</evidence>
<dbReference type="EMBL" id="ML119694">
    <property type="protein sequence ID" value="RPA79839.1"/>
    <property type="molecule type" value="Genomic_DNA"/>
</dbReference>
<evidence type="ECO:0000256" key="1">
    <source>
        <dbReference type="SAM" id="SignalP"/>
    </source>
</evidence>
<dbReference type="AlphaFoldDB" id="A0A3N4I1H9"/>
<organism evidence="2 3">
    <name type="scientific">Ascobolus immersus RN42</name>
    <dbReference type="NCBI Taxonomy" id="1160509"/>
    <lineage>
        <taxon>Eukaryota</taxon>
        <taxon>Fungi</taxon>
        <taxon>Dikarya</taxon>
        <taxon>Ascomycota</taxon>
        <taxon>Pezizomycotina</taxon>
        <taxon>Pezizomycetes</taxon>
        <taxon>Pezizales</taxon>
        <taxon>Ascobolaceae</taxon>
        <taxon>Ascobolus</taxon>
    </lineage>
</organism>
<keyword evidence="3" id="KW-1185">Reference proteome</keyword>
<gene>
    <name evidence="2" type="ORF">BJ508DRAFT_415657</name>
</gene>
<feature type="signal peptide" evidence="1">
    <location>
        <begin position="1"/>
        <end position="20"/>
    </location>
</feature>
<protein>
    <recommendedName>
        <fullName evidence="4">SCP domain-containing protein</fullName>
    </recommendedName>
</protein>